<dbReference type="KEGG" id="bcho:BcFMB_01465"/>
<feature type="transmembrane region" description="Helical" evidence="7">
    <location>
        <begin position="322"/>
        <end position="339"/>
    </location>
</feature>
<evidence type="ECO:0000256" key="2">
    <source>
        <dbReference type="ARBA" id="ARBA00022448"/>
    </source>
</evidence>
<feature type="transmembrane region" description="Helical" evidence="7">
    <location>
        <begin position="298"/>
        <end position="316"/>
    </location>
</feature>
<dbReference type="InterPro" id="IPR004776">
    <property type="entry name" value="Mem_transp_PIN-like"/>
</dbReference>
<feature type="transmembrane region" description="Helical" evidence="7">
    <location>
        <begin position="351"/>
        <end position="371"/>
    </location>
</feature>
<dbReference type="PANTHER" id="PTHR36838">
    <property type="entry name" value="AUXIN EFFLUX CARRIER FAMILY PROTEIN"/>
    <property type="match status" value="1"/>
</dbReference>
<evidence type="ECO:0000313" key="8">
    <source>
        <dbReference type="EMBL" id="ATU19824.1"/>
    </source>
</evidence>
<evidence type="ECO:0000256" key="1">
    <source>
        <dbReference type="ARBA" id="ARBA00004141"/>
    </source>
</evidence>
<dbReference type="EMBL" id="CP018044">
    <property type="protein sequence ID" value="ATU19824.1"/>
    <property type="molecule type" value="Genomic_DNA"/>
</dbReference>
<feature type="transmembrane region" description="Helical" evidence="7">
    <location>
        <begin position="129"/>
        <end position="150"/>
    </location>
</feature>
<feature type="transmembrane region" description="Helical" evidence="7">
    <location>
        <begin position="235"/>
        <end position="254"/>
    </location>
</feature>
<proteinExistence type="predicted"/>
<dbReference type="PANTHER" id="PTHR36838:SF1">
    <property type="entry name" value="SLR1864 PROTEIN"/>
    <property type="match status" value="1"/>
</dbReference>
<dbReference type="AlphaFoldDB" id="A0A2D3D441"/>
<dbReference type="GO" id="GO:0016020">
    <property type="term" value="C:membrane"/>
    <property type="evidence" value="ECO:0007669"/>
    <property type="project" value="UniProtKB-SubCell"/>
</dbReference>
<feature type="transmembrane region" description="Helical" evidence="7">
    <location>
        <begin position="66"/>
        <end position="85"/>
    </location>
</feature>
<keyword evidence="6 7" id="KW-0472">Membrane</keyword>
<feature type="transmembrane region" description="Helical" evidence="7">
    <location>
        <begin position="6"/>
        <end position="23"/>
    </location>
</feature>
<keyword evidence="3" id="KW-1003">Cell membrane</keyword>
<reference evidence="8 9" key="1">
    <citation type="submission" date="2016-11" db="EMBL/GenBank/DDBJ databases">
        <title>complete genome sequence of Bifidobacterium choerinum strain FMB-1.</title>
        <authorList>
            <person name="Park C.-S."/>
            <person name="Jung D.-H."/>
            <person name="Choi D.-S."/>
        </authorList>
    </citation>
    <scope>NUCLEOTIDE SEQUENCE [LARGE SCALE GENOMIC DNA]</scope>
    <source>
        <strain evidence="8 9">FMB-1</strain>
    </source>
</reference>
<evidence type="ECO:0000256" key="5">
    <source>
        <dbReference type="ARBA" id="ARBA00022989"/>
    </source>
</evidence>
<evidence type="ECO:0000313" key="9">
    <source>
        <dbReference type="Proteomes" id="UP000229907"/>
    </source>
</evidence>
<name>A0A2D3D441_9BIFI</name>
<evidence type="ECO:0000256" key="7">
    <source>
        <dbReference type="SAM" id="Phobius"/>
    </source>
</evidence>
<accession>A0A2D3D441</accession>
<gene>
    <name evidence="8" type="ORF">BcFMB_01465</name>
</gene>
<feature type="transmembrane region" description="Helical" evidence="7">
    <location>
        <begin position="35"/>
        <end position="54"/>
    </location>
</feature>
<evidence type="ECO:0000256" key="3">
    <source>
        <dbReference type="ARBA" id="ARBA00022475"/>
    </source>
</evidence>
<keyword evidence="4 7" id="KW-0812">Transmembrane</keyword>
<keyword evidence="5 7" id="KW-1133">Transmembrane helix</keyword>
<dbReference type="Proteomes" id="UP000229907">
    <property type="component" value="Chromosome"/>
</dbReference>
<keyword evidence="2" id="KW-0813">Transport</keyword>
<dbReference type="RefSeq" id="WP_099720850.1">
    <property type="nucleotide sequence ID" value="NZ_CP018044.1"/>
</dbReference>
<comment type="subcellular location">
    <subcellularLocation>
        <location evidence="1">Membrane</location>
        <topology evidence="1">Multi-pass membrane protein</topology>
    </subcellularLocation>
</comment>
<dbReference type="GO" id="GO:0055085">
    <property type="term" value="P:transmembrane transport"/>
    <property type="evidence" value="ECO:0007669"/>
    <property type="project" value="InterPro"/>
</dbReference>
<evidence type="ECO:0000256" key="4">
    <source>
        <dbReference type="ARBA" id="ARBA00022692"/>
    </source>
</evidence>
<protein>
    <submittedName>
        <fullName evidence="8">Permease</fullName>
    </submittedName>
</protein>
<feature type="transmembrane region" description="Helical" evidence="7">
    <location>
        <begin position="266"/>
        <end position="286"/>
    </location>
</feature>
<dbReference type="Pfam" id="PF03547">
    <property type="entry name" value="Mem_trans"/>
    <property type="match status" value="1"/>
</dbReference>
<organism evidence="8 9">
    <name type="scientific">Bifidobacterium choerinum</name>
    <dbReference type="NCBI Taxonomy" id="35760"/>
    <lineage>
        <taxon>Bacteria</taxon>
        <taxon>Bacillati</taxon>
        <taxon>Actinomycetota</taxon>
        <taxon>Actinomycetes</taxon>
        <taxon>Bifidobacteriales</taxon>
        <taxon>Bifidobacteriaceae</taxon>
        <taxon>Bifidobacterium</taxon>
    </lineage>
</organism>
<sequence length="377" mass="40140">MGKILIDDIVPIIVIMALGYVCGKLSYFDDDQRQGLNKLVLNIALPAALFISIVKATREMLAQDAVLTAIGFVGIIVMFMISYYLCRLMFHHSIQEAAICALIAGSPTIGFLGFAVLDPIYGDTVSTNLVIAIISIVVNAITIPIGMYLINVGQAKDRARLSAATVTNSKGEVKVADKAVKTPAIVATKDDEAVDPSKDAKQDRNAEVMVAKSSNKGKKKNQNLEALINALKQPVCWAPLLAIVLVLIGVRVPASFAPTFDLIAKANSGVAVLAAGLALSTVKFSLGWETLWNTFYRLILTPAAFLGVGLLCGMGSDVNKLSMLVLAVALPPAFSGIIISSRYNIYVKEGASTTAVSTVAFAVTCLLWIWLVPLCAH</sequence>
<feature type="transmembrane region" description="Helical" evidence="7">
    <location>
        <begin position="97"/>
        <end position="117"/>
    </location>
</feature>
<evidence type="ECO:0000256" key="6">
    <source>
        <dbReference type="ARBA" id="ARBA00023136"/>
    </source>
</evidence>